<proteinExistence type="predicted"/>
<sequence length="351" mass="38728">MEKYSAYRDPGTGIQPFLTAASPQSSLLATILSPVRYIVGLIRLAIILLLAIFYVLFGIVFTIIPPARRVATSAIIRAVLFSLGFFWIPTEIVSKKRGQVIEAWNPGSGDLIISNWNSWVELLWLAYRFDPIFVLPVPESAVQPATSTPSSPISHAPGRRIGRTSMPDASASAKKPISQVPITGFHQVSLLTMLRETGRIRKTSNRPIVVFPECTTSNGRGLLRFADFFQESLPVKEFNVFIMCVRYDPPTGIFAHNNTLYPSSSLNPLPHVFTLASSLAIPALTIRLLTQSESPSSPAFIVSEVIGPSSRGELAEASAVLISQLGKFKRMTMGWEDKARFLDFYGSKRRK</sequence>
<keyword evidence="1" id="KW-0808">Transferase</keyword>
<dbReference type="EMBL" id="ML769385">
    <property type="protein sequence ID" value="KAE9410374.1"/>
    <property type="molecule type" value="Genomic_DNA"/>
</dbReference>
<feature type="transmembrane region" description="Helical" evidence="8">
    <location>
        <begin position="70"/>
        <end position="88"/>
    </location>
</feature>
<evidence type="ECO:0000256" key="4">
    <source>
        <dbReference type="ARBA" id="ARBA00023098"/>
    </source>
</evidence>
<evidence type="ECO:0000256" key="5">
    <source>
        <dbReference type="ARBA" id="ARBA00023136"/>
    </source>
</evidence>
<keyword evidence="2 8" id="KW-0812">Transmembrane</keyword>
<dbReference type="PANTHER" id="PTHR23063">
    <property type="entry name" value="PHOSPHOLIPID ACYLTRANSFERASE"/>
    <property type="match status" value="1"/>
</dbReference>
<evidence type="ECO:0000256" key="6">
    <source>
        <dbReference type="ARBA" id="ARBA00023315"/>
    </source>
</evidence>
<dbReference type="Proteomes" id="UP000799118">
    <property type="component" value="Unassembled WGS sequence"/>
</dbReference>
<name>A0A6A4IQE6_9AGAR</name>
<evidence type="ECO:0000313" key="10">
    <source>
        <dbReference type="Proteomes" id="UP000799118"/>
    </source>
</evidence>
<organism evidence="9 10">
    <name type="scientific">Gymnopus androsaceus JB14</name>
    <dbReference type="NCBI Taxonomy" id="1447944"/>
    <lineage>
        <taxon>Eukaryota</taxon>
        <taxon>Fungi</taxon>
        <taxon>Dikarya</taxon>
        <taxon>Basidiomycota</taxon>
        <taxon>Agaricomycotina</taxon>
        <taxon>Agaricomycetes</taxon>
        <taxon>Agaricomycetidae</taxon>
        <taxon>Agaricales</taxon>
        <taxon>Marasmiineae</taxon>
        <taxon>Omphalotaceae</taxon>
        <taxon>Gymnopus</taxon>
    </lineage>
</organism>
<protein>
    <recommendedName>
        <fullName evidence="11">Phospholipid/glycerol acyltransferase domain-containing protein</fullName>
    </recommendedName>
</protein>
<keyword evidence="10" id="KW-1185">Reference proteome</keyword>
<evidence type="ECO:0000256" key="1">
    <source>
        <dbReference type="ARBA" id="ARBA00022679"/>
    </source>
</evidence>
<keyword evidence="6" id="KW-0012">Acyltransferase</keyword>
<feature type="compositionally biased region" description="Polar residues" evidence="7">
    <location>
        <begin position="144"/>
        <end position="153"/>
    </location>
</feature>
<evidence type="ECO:0000313" key="9">
    <source>
        <dbReference type="EMBL" id="KAE9410374.1"/>
    </source>
</evidence>
<keyword evidence="3 8" id="KW-1133">Transmembrane helix</keyword>
<keyword evidence="5 8" id="KW-0472">Membrane</keyword>
<dbReference type="PANTHER" id="PTHR23063:SF60">
    <property type="entry name" value="LYSOPHOSPHATIDIC ACID:OLEOYL-COA ACYLTRANSFERASE 1"/>
    <property type="match status" value="1"/>
</dbReference>
<dbReference type="AlphaFoldDB" id="A0A6A4IQE6"/>
<evidence type="ECO:0000256" key="7">
    <source>
        <dbReference type="SAM" id="MobiDB-lite"/>
    </source>
</evidence>
<evidence type="ECO:0000256" key="3">
    <source>
        <dbReference type="ARBA" id="ARBA00022989"/>
    </source>
</evidence>
<dbReference type="GO" id="GO:0016746">
    <property type="term" value="F:acyltransferase activity"/>
    <property type="evidence" value="ECO:0007669"/>
    <property type="project" value="UniProtKB-KW"/>
</dbReference>
<evidence type="ECO:0000256" key="8">
    <source>
        <dbReference type="SAM" id="Phobius"/>
    </source>
</evidence>
<feature type="region of interest" description="Disordered" evidence="7">
    <location>
        <begin position="144"/>
        <end position="168"/>
    </location>
</feature>
<dbReference type="OrthoDB" id="272512at2759"/>
<feature type="transmembrane region" description="Helical" evidence="8">
    <location>
        <begin position="41"/>
        <end position="64"/>
    </location>
</feature>
<gene>
    <name evidence="9" type="ORF">BT96DRAFT_952998</name>
</gene>
<evidence type="ECO:0008006" key="11">
    <source>
        <dbReference type="Google" id="ProtNLM"/>
    </source>
</evidence>
<keyword evidence="4" id="KW-0443">Lipid metabolism</keyword>
<reference evidence="9" key="1">
    <citation type="journal article" date="2019" name="Environ. Microbiol.">
        <title>Fungal ecological strategies reflected in gene transcription - a case study of two litter decomposers.</title>
        <authorList>
            <person name="Barbi F."/>
            <person name="Kohler A."/>
            <person name="Barry K."/>
            <person name="Baskaran P."/>
            <person name="Daum C."/>
            <person name="Fauchery L."/>
            <person name="Ihrmark K."/>
            <person name="Kuo A."/>
            <person name="LaButti K."/>
            <person name="Lipzen A."/>
            <person name="Morin E."/>
            <person name="Grigoriev I.V."/>
            <person name="Henrissat B."/>
            <person name="Lindahl B."/>
            <person name="Martin F."/>
        </authorList>
    </citation>
    <scope>NUCLEOTIDE SEQUENCE</scope>
    <source>
        <strain evidence="9">JB14</strain>
    </source>
</reference>
<dbReference type="GO" id="GO:0006629">
    <property type="term" value="P:lipid metabolic process"/>
    <property type="evidence" value="ECO:0007669"/>
    <property type="project" value="UniProtKB-KW"/>
</dbReference>
<evidence type="ECO:0000256" key="2">
    <source>
        <dbReference type="ARBA" id="ARBA00022692"/>
    </source>
</evidence>
<accession>A0A6A4IQE6</accession>